<organism evidence="4">
    <name type="scientific">uncultured spirochete</name>
    <dbReference type="NCBI Taxonomy" id="156406"/>
    <lineage>
        <taxon>Bacteria</taxon>
        <taxon>Pseudomonadati</taxon>
        <taxon>Spirochaetota</taxon>
        <taxon>Spirochaetia</taxon>
        <taxon>Spirochaetales</taxon>
        <taxon>environmental samples</taxon>
    </lineage>
</organism>
<accession>A0A3P3XIB2</accession>
<feature type="chain" id="PRO_5018199866" description="Uncharacterized protein TP-0789 domain-containing protein" evidence="2">
    <location>
        <begin position="30"/>
        <end position="257"/>
    </location>
</feature>
<reference evidence="4" key="1">
    <citation type="submission" date="2017-02" db="EMBL/GenBank/DDBJ databases">
        <authorList>
            <person name="Regsiter A."/>
            <person name="William W."/>
        </authorList>
    </citation>
    <scope>NUCLEOTIDE SEQUENCE</scope>
    <source>
        <strain evidence="4">Bib</strain>
    </source>
</reference>
<sequence length="257" mass="29360">MRKRYALVSLVIVLLLVPMSGIFAQAASAVPDFKAMLKTIDERSNFTGRDFSAKIKMVSEDPEKGTTTRVAKTFRRDRDDSFLILFMEPADQLGQGYLKLGDNMWFYDPQSRKFTHSSLKENVQGTDAKNSDFRQSTYSVDYTVTSWTEGKLGAYDVWILELQGATNEVTYPYKKIYVTKKDQLLLKSEDYSLSKRLLRTSYFTSYAKIGTSYIANSVMYVDALVQGKRTSITFTDISLDNLPDSVFTKAYLERVNR</sequence>
<evidence type="ECO:0000256" key="2">
    <source>
        <dbReference type="SAM" id="SignalP"/>
    </source>
</evidence>
<dbReference type="EMBL" id="FWDM01000013">
    <property type="protein sequence ID" value="SLM11535.1"/>
    <property type="molecule type" value="Genomic_DNA"/>
</dbReference>
<dbReference type="SUPFAM" id="SSF89392">
    <property type="entry name" value="Prokaryotic lipoproteins and lipoprotein localization factors"/>
    <property type="match status" value="1"/>
</dbReference>
<feature type="signal peptide" evidence="2">
    <location>
        <begin position="1"/>
        <end position="29"/>
    </location>
</feature>
<evidence type="ECO:0000259" key="3">
    <source>
        <dbReference type="Pfam" id="PF17131"/>
    </source>
</evidence>
<gene>
    <name evidence="4" type="ORF">SPIROBIBN47_200008</name>
</gene>
<dbReference type="Gene3D" id="2.50.20.10">
    <property type="entry name" value="Lipoprotein localisation LolA/LolB/LppX"/>
    <property type="match status" value="1"/>
</dbReference>
<dbReference type="CDD" id="cd16329">
    <property type="entry name" value="LolA_like"/>
    <property type="match status" value="1"/>
</dbReference>
<evidence type="ECO:0000313" key="4">
    <source>
        <dbReference type="EMBL" id="SLM11535.1"/>
    </source>
</evidence>
<keyword evidence="1 2" id="KW-0732">Signal</keyword>
<protein>
    <recommendedName>
        <fullName evidence="3">Uncharacterized protein TP-0789 domain-containing protein</fullName>
    </recommendedName>
</protein>
<dbReference type="AlphaFoldDB" id="A0A3P3XIB2"/>
<dbReference type="InterPro" id="IPR033399">
    <property type="entry name" value="TP_0789-like"/>
</dbReference>
<dbReference type="InterPro" id="IPR029046">
    <property type="entry name" value="LolA/LolB/LppX"/>
</dbReference>
<proteinExistence type="predicted"/>
<evidence type="ECO:0000256" key="1">
    <source>
        <dbReference type="ARBA" id="ARBA00022729"/>
    </source>
</evidence>
<dbReference type="Pfam" id="PF17131">
    <property type="entry name" value="LolA_like"/>
    <property type="match status" value="1"/>
</dbReference>
<name>A0A3P3XIB2_9SPIR</name>
<feature type="domain" description="Uncharacterized protein TP-0789" evidence="3">
    <location>
        <begin position="79"/>
        <end position="254"/>
    </location>
</feature>